<accession>A0A1C3CXF2</accession>
<evidence type="ECO:0000313" key="3">
    <source>
        <dbReference type="EMBL" id="ODA13348.1"/>
    </source>
</evidence>
<name>A0A1C3CXF2_9GAMM</name>
<dbReference type="SUPFAM" id="SSF54001">
    <property type="entry name" value="Cysteine proteinases"/>
    <property type="match status" value="1"/>
</dbReference>
<dbReference type="InterPro" id="IPR038765">
    <property type="entry name" value="Papain-like_cys_pep_sf"/>
</dbReference>
<sequence>MALNLSISQRYLKKIGFNREFAPTLENLKELLALHIQNIPFGNLASFLGDDVSLDIQVIADKLLDQGREGYCLEQSTLTKNVLNELGFEAFNLLGRVYYQNIKVEMTPTRTHLVTIVKTDQTLYLYDPGFGGMTPTGVLSLNEVNTIQQTPLEKFRLIDVKDTDIPEFALTEMKFMVQAYVKDVWVNVYAFNPEQAVAESDLIIANWYISTSPKSIFTQNLMLSIIKNNERISLNNNVLRIHSKSGSTKKELITLDDYQTTLKSVFNINIEQIDMLEIVHKINKSVA</sequence>
<comment type="similarity">
    <text evidence="1 2">Belongs to the arylamine N-acetyltransferase family.</text>
</comment>
<dbReference type="PRINTS" id="PR01543">
    <property type="entry name" value="ANATRNSFRASE"/>
</dbReference>
<dbReference type="Proteomes" id="UP000186553">
    <property type="component" value="Unassembled WGS sequence"/>
</dbReference>
<dbReference type="PANTHER" id="PTHR11786">
    <property type="entry name" value="N-HYDROXYARYLAMINE O-ACETYLTRANSFERASE"/>
    <property type="match status" value="1"/>
</dbReference>
<reference evidence="3 4" key="1">
    <citation type="submission" date="2016-07" db="EMBL/GenBank/DDBJ databases">
        <title>Acinetobacter sp. ANC 4603.</title>
        <authorList>
            <person name="Radolfova-Krizova L."/>
            <person name="Nemec A."/>
        </authorList>
    </citation>
    <scope>NUCLEOTIDE SEQUENCE [LARGE SCALE GENOMIC DNA]</scope>
    <source>
        <strain evidence="3 4">ANC 4603</strain>
    </source>
</reference>
<dbReference type="PANTHER" id="PTHR11786:SF0">
    <property type="entry name" value="ARYLAMINE N-ACETYLTRANSFERASE 4-RELATED"/>
    <property type="match status" value="1"/>
</dbReference>
<dbReference type="EMBL" id="MBDL01000009">
    <property type="protein sequence ID" value="ODA13348.1"/>
    <property type="molecule type" value="Genomic_DNA"/>
</dbReference>
<dbReference type="GO" id="GO:0016407">
    <property type="term" value="F:acetyltransferase activity"/>
    <property type="evidence" value="ECO:0007669"/>
    <property type="project" value="InterPro"/>
</dbReference>
<dbReference type="Gene3D" id="3.30.2140.10">
    <property type="entry name" value="Arylamine N-acetyltransferase"/>
    <property type="match status" value="1"/>
</dbReference>
<dbReference type="AlphaFoldDB" id="A0A1C3CXF2"/>
<comment type="caution">
    <text evidence="3">The sequence shown here is derived from an EMBL/GenBank/DDBJ whole genome shotgun (WGS) entry which is preliminary data.</text>
</comment>
<dbReference type="Gene3D" id="2.40.128.150">
    <property type="entry name" value="Cysteine proteinases"/>
    <property type="match status" value="1"/>
</dbReference>
<keyword evidence="4" id="KW-1185">Reference proteome</keyword>
<organism evidence="3 4">
    <name type="scientific">Acinetobacter celticus</name>
    <dbReference type="NCBI Taxonomy" id="1891224"/>
    <lineage>
        <taxon>Bacteria</taxon>
        <taxon>Pseudomonadati</taxon>
        <taxon>Pseudomonadota</taxon>
        <taxon>Gammaproteobacteria</taxon>
        <taxon>Moraxellales</taxon>
        <taxon>Moraxellaceae</taxon>
        <taxon>Acinetobacter</taxon>
    </lineage>
</organism>
<dbReference type="InterPro" id="IPR001447">
    <property type="entry name" value="Arylamine_N-AcTrfase"/>
</dbReference>
<evidence type="ECO:0000256" key="1">
    <source>
        <dbReference type="ARBA" id="ARBA00006547"/>
    </source>
</evidence>
<gene>
    <name evidence="3" type="ORF">BBP83_07920</name>
</gene>
<dbReference type="Pfam" id="PF00797">
    <property type="entry name" value="Acetyltransf_2"/>
    <property type="match status" value="1"/>
</dbReference>
<evidence type="ECO:0000256" key="2">
    <source>
        <dbReference type="RuleBase" id="RU003452"/>
    </source>
</evidence>
<proteinExistence type="inferred from homology"/>
<evidence type="ECO:0000313" key="4">
    <source>
        <dbReference type="Proteomes" id="UP000186553"/>
    </source>
</evidence>
<protein>
    <submittedName>
        <fullName evidence="3">Acetyltransferase</fullName>
    </submittedName>
</protein>